<dbReference type="Gene3D" id="3.90.1720.10">
    <property type="entry name" value="endopeptidase domain like (from Nostoc punctiforme)"/>
    <property type="match status" value="1"/>
</dbReference>
<dbReference type="AlphaFoldDB" id="A0A4V1J7G3"/>
<evidence type="ECO:0000313" key="4">
    <source>
        <dbReference type="Proteomes" id="UP000289257"/>
    </source>
</evidence>
<evidence type="ECO:0000259" key="2">
    <source>
        <dbReference type="PROSITE" id="PS50911"/>
    </source>
</evidence>
<dbReference type="EMBL" id="SCKX01000001">
    <property type="protein sequence ID" value="RWZ78587.1"/>
    <property type="molecule type" value="Genomic_DNA"/>
</dbReference>
<keyword evidence="1" id="KW-0175">Coiled coil</keyword>
<dbReference type="SUPFAM" id="SSF54001">
    <property type="entry name" value="Cysteine proteinases"/>
    <property type="match status" value="1"/>
</dbReference>
<accession>A0A4V1J7G3</accession>
<dbReference type="InterPro" id="IPR007921">
    <property type="entry name" value="CHAP_dom"/>
</dbReference>
<organism evidence="3 4">
    <name type="scientific">Candidatus Microsaccharimonas sossegonensis</name>
    <dbReference type="NCBI Taxonomy" id="2506948"/>
    <lineage>
        <taxon>Bacteria</taxon>
        <taxon>Candidatus Saccharimonadota</taxon>
        <taxon>Candidatus Saccharimonadia</taxon>
        <taxon>Candidatus Saccharimonadales</taxon>
        <taxon>Candidatus Saccharimonadaceae</taxon>
        <taxon>Candidatus Microsaccharimonas</taxon>
    </lineage>
</organism>
<evidence type="ECO:0000256" key="1">
    <source>
        <dbReference type="SAM" id="Coils"/>
    </source>
</evidence>
<feature type="coiled-coil region" evidence="1">
    <location>
        <begin position="40"/>
        <end position="95"/>
    </location>
</feature>
<gene>
    <name evidence="3" type="ORF">EOT05_02450</name>
</gene>
<dbReference type="Proteomes" id="UP000289257">
    <property type="component" value="Unassembled WGS sequence"/>
</dbReference>
<name>A0A4V1J7G3_9BACT</name>
<comment type="caution">
    <text evidence="3">The sequence shown here is derived from an EMBL/GenBank/DDBJ whole genome shotgun (WGS) entry which is preliminary data.</text>
</comment>
<sequence length="390" mass="42015">MKLNSTTPVSRSRIARIVVFITISALMIIGLVPISRPAAADQFDEKINALTQDMARYQAQADQLNAQADTLQNALAQLANDKNALQTQINLNQAQSDKLVVQIADTQTQITANQDALGKTIADLYIDDGTTPIELLASSTNIGDFLNKQEYRSSVKTQLNDTIKKVKTLKSQLDTQKADLDKVLAQQTAARDDLATKESQQATLLAKTQNDEANYQTLIKNSAAEIASAKALQAAIRARSNATGGYSLVDAGSLPGYPWNSANCPMLGYLSTGGTNGNGSDGRGYGCRQCVSYVAYRIAQVTGVYYTDLGDGGQTAQNLVDKHGWKNLGNKPQPGSVGSLWGSPGHAAYVEAVDGNYVIVTQYNYNYGSGYGMYSKMRLSASFFNQYAMP</sequence>
<evidence type="ECO:0000313" key="3">
    <source>
        <dbReference type="EMBL" id="RWZ78587.1"/>
    </source>
</evidence>
<dbReference type="PROSITE" id="PS50911">
    <property type="entry name" value="CHAP"/>
    <property type="match status" value="1"/>
</dbReference>
<dbReference type="Gene3D" id="6.10.250.3150">
    <property type="match status" value="1"/>
</dbReference>
<protein>
    <submittedName>
        <fullName evidence="3">CHAP domain-containing protein</fullName>
    </submittedName>
</protein>
<dbReference type="InterPro" id="IPR038765">
    <property type="entry name" value="Papain-like_cys_pep_sf"/>
</dbReference>
<feature type="coiled-coil region" evidence="1">
    <location>
        <begin position="159"/>
        <end position="186"/>
    </location>
</feature>
<reference evidence="3" key="1">
    <citation type="submission" date="2019-01" db="EMBL/GenBank/DDBJ databases">
        <title>Genomic signatures and co-occurrence patterns of the ultra-small Saccharimodia (Patescibacteria phylum) suggest a symbiotic lifestyle.</title>
        <authorList>
            <person name="Lemos L."/>
            <person name="Medeiros J."/>
            <person name="Andreote F."/>
            <person name="Fernandes G."/>
            <person name="Varani A."/>
            <person name="Oliveira G."/>
            <person name="Pylro V."/>
        </authorList>
    </citation>
    <scope>NUCLEOTIDE SEQUENCE [LARGE SCALE GENOMIC DNA]</scope>
    <source>
        <strain evidence="3">AMD02</strain>
    </source>
</reference>
<keyword evidence="4" id="KW-1185">Reference proteome</keyword>
<feature type="domain" description="Peptidase C51" evidence="2">
    <location>
        <begin position="265"/>
        <end position="390"/>
    </location>
</feature>
<dbReference type="Pfam" id="PF05257">
    <property type="entry name" value="CHAP"/>
    <property type="match status" value="1"/>
</dbReference>
<proteinExistence type="predicted"/>